<name>A0A4Q9MIB7_9APHY</name>
<evidence type="ECO:0000256" key="7">
    <source>
        <dbReference type="ARBA" id="ARBA00023180"/>
    </source>
</evidence>
<keyword evidence="9 15" id="KW-0326">Glycosidase</keyword>
<keyword evidence="7" id="KW-0325">Glycoprotein</keyword>
<protein>
    <recommendedName>
        <fullName evidence="13">galacturonan 1,4-alpha-galacturonidase</fullName>
        <ecNumber evidence="13">3.2.1.67</ecNumber>
    </recommendedName>
</protein>
<comment type="catalytic activity">
    <reaction evidence="14">
        <text>[(1-&gt;4)-alpha-D-galacturonosyl](n) + H2O = alpha-D-galacturonate + [(1-&gt;4)-alpha-D-galacturonosyl](n-1)</text>
        <dbReference type="Rhea" id="RHEA:14117"/>
        <dbReference type="Rhea" id="RHEA-COMP:14570"/>
        <dbReference type="Rhea" id="RHEA-COMP:14572"/>
        <dbReference type="ChEBI" id="CHEBI:15377"/>
        <dbReference type="ChEBI" id="CHEBI:58658"/>
        <dbReference type="ChEBI" id="CHEBI:140523"/>
        <dbReference type="EC" id="3.2.1.67"/>
    </reaction>
</comment>
<evidence type="ECO:0000256" key="4">
    <source>
        <dbReference type="ARBA" id="ARBA00022729"/>
    </source>
</evidence>
<keyword evidence="6" id="KW-1015">Disulfide bond</keyword>
<dbReference type="InterPro" id="IPR011050">
    <property type="entry name" value="Pectin_lyase_fold/virulence"/>
</dbReference>
<evidence type="ECO:0000256" key="1">
    <source>
        <dbReference type="ARBA" id="ARBA00004613"/>
    </source>
</evidence>
<accession>A0A4Q9MIB7</accession>
<evidence type="ECO:0000256" key="3">
    <source>
        <dbReference type="ARBA" id="ARBA00022525"/>
    </source>
</evidence>
<dbReference type="GO" id="GO:0047911">
    <property type="term" value="F:galacturan 1,4-alpha-galacturonidase activity"/>
    <property type="evidence" value="ECO:0007669"/>
    <property type="project" value="UniProtKB-EC"/>
</dbReference>
<proteinExistence type="inferred from homology"/>
<evidence type="ECO:0000256" key="8">
    <source>
        <dbReference type="ARBA" id="ARBA00023277"/>
    </source>
</evidence>
<keyword evidence="17" id="KW-0456">Lyase</keyword>
<evidence type="ECO:0000256" key="6">
    <source>
        <dbReference type="ARBA" id="ARBA00023157"/>
    </source>
</evidence>
<dbReference type="PANTHER" id="PTHR31736">
    <property type="match status" value="1"/>
</dbReference>
<evidence type="ECO:0000256" key="13">
    <source>
        <dbReference type="ARBA" id="ARBA00038933"/>
    </source>
</evidence>
<evidence type="ECO:0000256" key="11">
    <source>
        <dbReference type="ARBA" id="ARBA00023326"/>
    </source>
</evidence>
<keyword evidence="8" id="KW-0119">Carbohydrate metabolism</keyword>
<reference evidence="17" key="1">
    <citation type="submission" date="2019-01" db="EMBL/GenBank/DDBJ databases">
        <title>Draft genome sequences of three monokaryotic isolates of the white-rot basidiomycete fungus Dichomitus squalens.</title>
        <authorList>
            <consortium name="DOE Joint Genome Institute"/>
            <person name="Lopez S.C."/>
            <person name="Andreopoulos B."/>
            <person name="Pangilinan J."/>
            <person name="Lipzen A."/>
            <person name="Riley R."/>
            <person name="Ahrendt S."/>
            <person name="Ng V."/>
            <person name="Barry K."/>
            <person name="Daum C."/>
            <person name="Grigoriev I.V."/>
            <person name="Hilden K.S."/>
            <person name="Makela M.R."/>
            <person name="de Vries R.P."/>
        </authorList>
    </citation>
    <scope>NUCLEOTIDE SEQUENCE [LARGE SCALE GENOMIC DNA]</scope>
    <source>
        <strain evidence="17">OM18370.1</strain>
    </source>
</reference>
<gene>
    <name evidence="17" type="ORF">BD311DRAFT_780111</name>
</gene>
<keyword evidence="10" id="KW-0961">Cell wall biogenesis/degradation</keyword>
<dbReference type="AlphaFoldDB" id="A0A4Q9MIB7"/>
<evidence type="ECO:0000256" key="14">
    <source>
        <dbReference type="ARBA" id="ARBA00048766"/>
    </source>
</evidence>
<evidence type="ECO:0000256" key="12">
    <source>
        <dbReference type="ARBA" id="ARBA00037312"/>
    </source>
</evidence>
<feature type="signal peptide" evidence="16">
    <location>
        <begin position="1"/>
        <end position="19"/>
    </location>
</feature>
<dbReference type="GO" id="GO:0000272">
    <property type="term" value="P:polysaccharide catabolic process"/>
    <property type="evidence" value="ECO:0007669"/>
    <property type="project" value="UniProtKB-KW"/>
</dbReference>
<dbReference type="PANTHER" id="PTHR31736:SF12">
    <property type="entry name" value="EXO-POLYGALACTURONASE, PUTATIVE-RELATED"/>
    <property type="match status" value="1"/>
</dbReference>
<keyword evidence="11" id="KW-0624">Polysaccharide degradation</keyword>
<dbReference type="GO" id="GO:0004650">
    <property type="term" value="F:polygalacturonase activity"/>
    <property type="evidence" value="ECO:0007669"/>
    <property type="project" value="InterPro"/>
</dbReference>
<dbReference type="EMBL" id="ML143456">
    <property type="protein sequence ID" value="TBU25701.1"/>
    <property type="molecule type" value="Genomic_DNA"/>
</dbReference>
<dbReference type="Pfam" id="PF00295">
    <property type="entry name" value="Glyco_hydro_28"/>
    <property type="match status" value="1"/>
</dbReference>
<comment type="similarity">
    <text evidence="2 15">Belongs to the glycosyl hydrolase 28 family.</text>
</comment>
<dbReference type="GO" id="GO:0071555">
    <property type="term" value="P:cell wall organization"/>
    <property type="evidence" value="ECO:0007669"/>
    <property type="project" value="UniProtKB-KW"/>
</dbReference>
<dbReference type="InterPro" id="IPR012334">
    <property type="entry name" value="Pectin_lyas_fold"/>
</dbReference>
<evidence type="ECO:0000256" key="10">
    <source>
        <dbReference type="ARBA" id="ARBA00023316"/>
    </source>
</evidence>
<evidence type="ECO:0000256" key="9">
    <source>
        <dbReference type="ARBA" id="ARBA00023295"/>
    </source>
</evidence>
<evidence type="ECO:0000256" key="16">
    <source>
        <dbReference type="SAM" id="SignalP"/>
    </source>
</evidence>
<dbReference type="EC" id="3.2.1.67" evidence="13"/>
<dbReference type="OrthoDB" id="187139at2759"/>
<comment type="subcellular location">
    <subcellularLocation>
        <location evidence="1">Secreted</location>
    </subcellularLocation>
</comment>
<dbReference type="Gene3D" id="2.160.20.10">
    <property type="entry name" value="Single-stranded right-handed beta-helix, Pectin lyase-like"/>
    <property type="match status" value="1"/>
</dbReference>
<comment type="function">
    <text evidence="12">Specific in hydrolyzing the terminal glycosidic bond of polygalacturonic acid and oligogalacturonates.</text>
</comment>
<evidence type="ECO:0000256" key="5">
    <source>
        <dbReference type="ARBA" id="ARBA00022801"/>
    </source>
</evidence>
<evidence type="ECO:0000256" key="15">
    <source>
        <dbReference type="RuleBase" id="RU361169"/>
    </source>
</evidence>
<organism evidence="17">
    <name type="scientific">Dichomitus squalens</name>
    <dbReference type="NCBI Taxonomy" id="114155"/>
    <lineage>
        <taxon>Eukaryota</taxon>
        <taxon>Fungi</taxon>
        <taxon>Dikarya</taxon>
        <taxon>Basidiomycota</taxon>
        <taxon>Agaricomycotina</taxon>
        <taxon>Agaricomycetes</taxon>
        <taxon>Polyporales</taxon>
        <taxon>Polyporaceae</taxon>
        <taxon>Dichomitus</taxon>
    </lineage>
</organism>
<dbReference type="GO" id="GO:0005576">
    <property type="term" value="C:extracellular region"/>
    <property type="evidence" value="ECO:0007669"/>
    <property type="project" value="UniProtKB-SubCell"/>
</dbReference>
<evidence type="ECO:0000256" key="2">
    <source>
        <dbReference type="ARBA" id="ARBA00008834"/>
    </source>
</evidence>
<evidence type="ECO:0000313" key="17">
    <source>
        <dbReference type="EMBL" id="TBU25701.1"/>
    </source>
</evidence>
<sequence length="426" mass="46024">MHILGVLLIIALGASRTIGRTCTIKPLGYSQSDVSQIEAAIAACGHGGTTVLEAGEYNITRKMHWDLANSHVDLHGSLNFVFDLEHWMDPGSTYRVIFIQSQASWFVVSGHDFTIDAHGTGGIVGNGQHWWSWYGNATRLDGDGRPVSLTLSHVARGTVRDFRVDGPPFWCNAVADSSDVLYDGMTCVSENADETWFGQNIVWNTDGIDTYRSDNITMLNWDITTGDDCLAIKGNSTNVFAKNVTCRGGTGIAFGSVGQYSQLPDYVDNVVLEDITFVRPDTQVQPLMEHGVYFKSWTGTRIGFPPTGGGAGGGRVSGVVARNVNLDQVTTPIQVYQTNLGHPGDKPSKLQFTNLTFTNWTGTAQTSTVVDLECSPAAPCTDLTFEQINIAVPGDQVAEFACVNVASVAGVACGGWVPFPHRLSFF</sequence>
<feature type="chain" id="PRO_5020443742" description="galacturonan 1,4-alpha-galacturonidase" evidence="16">
    <location>
        <begin position="20"/>
        <end position="426"/>
    </location>
</feature>
<keyword evidence="4 16" id="KW-0732">Signal</keyword>
<keyword evidence="3" id="KW-0964">Secreted</keyword>
<dbReference type="SUPFAM" id="SSF51126">
    <property type="entry name" value="Pectin lyase-like"/>
    <property type="match status" value="1"/>
</dbReference>
<dbReference type="Proteomes" id="UP000292957">
    <property type="component" value="Unassembled WGS sequence"/>
</dbReference>
<keyword evidence="5 15" id="KW-0378">Hydrolase</keyword>
<dbReference type="GO" id="GO:0016829">
    <property type="term" value="F:lyase activity"/>
    <property type="evidence" value="ECO:0007669"/>
    <property type="project" value="UniProtKB-KW"/>
</dbReference>
<dbReference type="InterPro" id="IPR000743">
    <property type="entry name" value="Glyco_hydro_28"/>
</dbReference>